<feature type="transmembrane region" description="Helical" evidence="6">
    <location>
        <begin position="318"/>
        <end position="338"/>
    </location>
</feature>
<evidence type="ECO:0000259" key="7">
    <source>
        <dbReference type="PROSITE" id="PS50850"/>
    </source>
</evidence>
<keyword evidence="4 6" id="KW-0472">Membrane</keyword>
<dbReference type="PANTHER" id="PTHR23501">
    <property type="entry name" value="MAJOR FACILITATOR SUPERFAMILY"/>
    <property type="match status" value="1"/>
</dbReference>
<dbReference type="GO" id="GO:0022857">
    <property type="term" value="F:transmembrane transporter activity"/>
    <property type="evidence" value="ECO:0007669"/>
    <property type="project" value="InterPro"/>
</dbReference>
<reference evidence="8 9" key="1">
    <citation type="submission" date="2020-01" db="EMBL/GenBank/DDBJ databases">
        <authorList>
            <person name="Palmer J.M."/>
        </authorList>
    </citation>
    <scope>NUCLEOTIDE SEQUENCE [LARGE SCALE GENOMIC DNA]</scope>
    <source>
        <strain evidence="8 9">TWF970</strain>
    </source>
</reference>
<evidence type="ECO:0000256" key="4">
    <source>
        <dbReference type="ARBA" id="ARBA00023136"/>
    </source>
</evidence>
<comment type="subcellular location">
    <subcellularLocation>
        <location evidence="1">Membrane</location>
        <topology evidence="1">Multi-pass membrane protein</topology>
    </subcellularLocation>
</comment>
<comment type="caution">
    <text evidence="8">The sequence shown here is derived from an EMBL/GenBank/DDBJ whole genome shotgun (WGS) entry which is preliminary data.</text>
</comment>
<dbReference type="PROSITE" id="PS50850">
    <property type="entry name" value="MFS"/>
    <property type="match status" value="1"/>
</dbReference>
<feature type="compositionally biased region" description="Polar residues" evidence="5">
    <location>
        <begin position="23"/>
        <end position="40"/>
    </location>
</feature>
<feature type="transmembrane region" description="Helical" evidence="6">
    <location>
        <begin position="123"/>
        <end position="142"/>
    </location>
</feature>
<evidence type="ECO:0000313" key="9">
    <source>
        <dbReference type="Proteomes" id="UP000474640"/>
    </source>
</evidence>
<feature type="transmembrane region" description="Helical" evidence="6">
    <location>
        <begin position="280"/>
        <end position="297"/>
    </location>
</feature>
<dbReference type="FunFam" id="1.20.1720.10:FF:000018">
    <property type="entry name" value="Putative MFS multidrug transporter"/>
    <property type="match status" value="1"/>
</dbReference>
<dbReference type="InterPro" id="IPR011701">
    <property type="entry name" value="MFS"/>
</dbReference>
<dbReference type="Gene3D" id="1.20.1250.20">
    <property type="entry name" value="MFS general substrate transporter like domains"/>
    <property type="match status" value="1"/>
</dbReference>
<evidence type="ECO:0000256" key="6">
    <source>
        <dbReference type="SAM" id="Phobius"/>
    </source>
</evidence>
<dbReference type="Pfam" id="PF07690">
    <property type="entry name" value="MFS_1"/>
    <property type="match status" value="1"/>
</dbReference>
<evidence type="ECO:0000256" key="5">
    <source>
        <dbReference type="SAM" id="MobiDB-lite"/>
    </source>
</evidence>
<feature type="transmembrane region" description="Helical" evidence="6">
    <location>
        <begin position="408"/>
        <end position="432"/>
    </location>
</feature>
<evidence type="ECO:0000256" key="3">
    <source>
        <dbReference type="ARBA" id="ARBA00022989"/>
    </source>
</evidence>
<proteinExistence type="predicted"/>
<feature type="transmembrane region" description="Helical" evidence="6">
    <location>
        <begin position="52"/>
        <end position="81"/>
    </location>
</feature>
<feature type="transmembrane region" description="Helical" evidence="6">
    <location>
        <begin position="350"/>
        <end position="371"/>
    </location>
</feature>
<feature type="transmembrane region" description="Helical" evidence="6">
    <location>
        <begin position="93"/>
        <end position="111"/>
    </location>
</feature>
<dbReference type="PANTHER" id="PTHR23501:SF59">
    <property type="entry name" value="MAJOR FACILITATOR SUPERFAMILY (MFS) PROFILE DOMAIN-CONTAINING PROTEIN-RELATED"/>
    <property type="match status" value="1"/>
</dbReference>
<feature type="transmembrane region" description="Helical" evidence="6">
    <location>
        <begin position="211"/>
        <end position="235"/>
    </location>
</feature>
<protein>
    <recommendedName>
        <fullName evidence="7">Major facilitator superfamily (MFS) profile domain-containing protein</fullName>
    </recommendedName>
</protein>
<dbReference type="SUPFAM" id="SSF103473">
    <property type="entry name" value="MFS general substrate transporter"/>
    <property type="match status" value="1"/>
</dbReference>
<feature type="transmembrane region" description="Helical" evidence="6">
    <location>
        <begin position="148"/>
        <end position="169"/>
    </location>
</feature>
<dbReference type="InterPro" id="IPR036259">
    <property type="entry name" value="MFS_trans_sf"/>
</dbReference>
<name>A0A7C8VHB0_ORBOL</name>
<dbReference type="Proteomes" id="UP000474640">
    <property type="component" value="Unassembled WGS sequence"/>
</dbReference>
<dbReference type="FunFam" id="1.20.1250.20:FF:000786">
    <property type="entry name" value="MFS multidrug transporter, putative"/>
    <property type="match status" value="1"/>
</dbReference>
<feature type="transmembrane region" description="Helical" evidence="6">
    <location>
        <begin position="247"/>
        <end position="268"/>
    </location>
</feature>
<evidence type="ECO:0000256" key="1">
    <source>
        <dbReference type="ARBA" id="ARBA00004141"/>
    </source>
</evidence>
<dbReference type="InterPro" id="IPR020846">
    <property type="entry name" value="MFS_dom"/>
</dbReference>
<feature type="domain" description="Major facilitator superfamily (MFS) profile" evidence="7">
    <location>
        <begin position="55"/>
        <end position="549"/>
    </location>
</feature>
<gene>
    <name evidence="8" type="ORF">TWF970_009146</name>
</gene>
<feature type="transmembrane region" description="Helical" evidence="6">
    <location>
        <begin position="181"/>
        <end position="199"/>
    </location>
</feature>
<keyword evidence="2 6" id="KW-0812">Transmembrane</keyword>
<dbReference type="EMBL" id="JAABOJ010000054">
    <property type="protein sequence ID" value="KAF3273362.1"/>
    <property type="molecule type" value="Genomic_DNA"/>
</dbReference>
<feature type="transmembrane region" description="Helical" evidence="6">
    <location>
        <begin position="444"/>
        <end position="468"/>
    </location>
</feature>
<feature type="transmembrane region" description="Helical" evidence="6">
    <location>
        <begin position="383"/>
        <end position="402"/>
    </location>
</feature>
<organism evidence="8 9">
    <name type="scientific">Orbilia oligospora</name>
    <name type="common">Nematode-trapping fungus</name>
    <name type="synonym">Arthrobotrys oligospora</name>
    <dbReference type="NCBI Taxonomy" id="2813651"/>
    <lineage>
        <taxon>Eukaryota</taxon>
        <taxon>Fungi</taxon>
        <taxon>Dikarya</taxon>
        <taxon>Ascomycota</taxon>
        <taxon>Pezizomycotina</taxon>
        <taxon>Orbiliomycetes</taxon>
        <taxon>Orbiliales</taxon>
        <taxon>Orbiliaceae</taxon>
        <taxon>Orbilia</taxon>
    </lineage>
</organism>
<dbReference type="AlphaFoldDB" id="A0A7C8VHB0"/>
<sequence length="571" mass="62105">MSSTIEQELAVSRVYSKTDHKQSVPNEPSGESTLQTGSASTKAPEFKMDWRMFLAFASLMIITLAAALDATIISAGTNIFIMAHELKGTATEAFWTGTSFLLASTVIQPVFGSFSNIFGRKPLIITSLVFFTIGAILCGVAKNFTLVLVGRTIQGIGGGGIIAVSEIIITDLVPLRERGKYFGFLSTMWALGSVLGPVLGGAFAEKVSWTWVFWINLPFCGIGFVMIPLFLKLNFIPSSMAAKLRRIDWVGGTIFIASCTSFLIPITWGGTMYPWNSWRTIVPLVVGAVGLIGFIFYEKFVAADPLIRMSVFEQRTAAVSYLGTVMHGVILWGLLYYLPLYYLAVKNQTAILAGVSVFPQTFTVAPASIVVGIVSSITGKFRWALYIGWALTILGMGLLYLLDVNTSTVAWIFINLVSGLGTGMLFPSMGLAIQASAPAADTSYAVAMFSFLRAFGQTFGVAIGGMAFQNFLKSKLESFPELEPVAGEYAKDAAALVEVIKRMPFGSPDELREKLVWCYAAALKNVWLVFLGFAIIGGFLSIFTEDLSLDQEHSTDQGFKRKEKTEDAEKI</sequence>
<dbReference type="Gene3D" id="1.20.1720.10">
    <property type="entry name" value="Multidrug resistance protein D"/>
    <property type="match status" value="1"/>
</dbReference>
<feature type="transmembrane region" description="Helical" evidence="6">
    <location>
        <begin position="526"/>
        <end position="544"/>
    </location>
</feature>
<keyword evidence="3 6" id="KW-1133">Transmembrane helix</keyword>
<evidence type="ECO:0000256" key="2">
    <source>
        <dbReference type="ARBA" id="ARBA00022692"/>
    </source>
</evidence>
<dbReference type="GO" id="GO:0005886">
    <property type="term" value="C:plasma membrane"/>
    <property type="evidence" value="ECO:0007669"/>
    <property type="project" value="TreeGrafter"/>
</dbReference>
<evidence type="ECO:0000313" key="8">
    <source>
        <dbReference type="EMBL" id="KAF3273362.1"/>
    </source>
</evidence>
<accession>A0A7C8VHB0</accession>
<feature type="region of interest" description="Disordered" evidence="5">
    <location>
        <begin position="16"/>
        <end position="40"/>
    </location>
</feature>
<dbReference type="OrthoDB" id="2351791at2759"/>